<evidence type="ECO:0000313" key="2">
    <source>
        <dbReference type="Proteomes" id="UP001364617"/>
    </source>
</evidence>
<name>A0AAN9CAW7_9TELE</name>
<reference evidence="1 2" key="1">
    <citation type="submission" date="2024-02" db="EMBL/GenBank/DDBJ databases">
        <title>Chromosome-level genome assembly of the Eurasian Minnow (Phoxinus phoxinus).</title>
        <authorList>
            <person name="Oriowo T.O."/>
            <person name="Martin S."/>
            <person name="Stange M."/>
            <person name="Chrysostomakis Y."/>
            <person name="Brown T."/>
            <person name="Winkler S."/>
            <person name="Kukowka S."/>
            <person name="Myers E.W."/>
            <person name="Bohne A."/>
        </authorList>
    </citation>
    <scope>NUCLEOTIDE SEQUENCE [LARGE SCALE GENOMIC DNA]</scope>
    <source>
        <strain evidence="1">ZFMK-TIS-60720</strain>
        <tissue evidence="1">Whole Organism</tissue>
    </source>
</reference>
<comment type="caution">
    <text evidence="1">The sequence shown here is derived from an EMBL/GenBank/DDBJ whole genome shotgun (WGS) entry which is preliminary data.</text>
</comment>
<evidence type="ECO:0000313" key="1">
    <source>
        <dbReference type="EMBL" id="KAK7130110.1"/>
    </source>
</evidence>
<gene>
    <name evidence="1" type="ORF">R3I93_019672</name>
</gene>
<accession>A0AAN9CAW7</accession>
<dbReference type="EMBL" id="JAYKXH010000021">
    <property type="protein sequence ID" value="KAK7130110.1"/>
    <property type="molecule type" value="Genomic_DNA"/>
</dbReference>
<proteinExistence type="predicted"/>
<dbReference type="AlphaFoldDB" id="A0AAN9CAW7"/>
<keyword evidence="2" id="KW-1185">Reference proteome</keyword>
<organism evidence="1 2">
    <name type="scientific">Phoxinus phoxinus</name>
    <name type="common">Eurasian minnow</name>
    <dbReference type="NCBI Taxonomy" id="58324"/>
    <lineage>
        <taxon>Eukaryota</taxon>
        <taxon>Metazoa</taxon>
        <taxon>Chordata</taxon>
        <taxon>Craniata</taxon>
        <taxon>Vertebrata</taxon>
        <taxon>Euteleostomi</taxon>
        <taxon>Actinopterygii</taxon>
        <taxon>Neopterygii</taxon>
        <taxon>Teleostei</taxon>
        <taxon>Ostariophysi</taxon>
        <taxon>Cypriniformes</taxon>
        <taxon>Leuciscidae</taxon>
        <taxon>Phoxininae</taxon>
        <taxon>Phoxinus</taxon>
    </lineage>
</organism>
<sequence length="95" mass="10472">MYSTLEKPWTHFFCYSAQMDTGTICMLWSQIDHHKTSRGCLSSAGVAWLYLALPDLTHLSACFLSSLSPSNKPLHMPGTANEATTTSLIAVVCEF</sequence>
<dbReference type="Proteomes" id="UP001364617">
    <property type="component" value="Unassembled WGS sequence"/>
</dbReference>
<protein>
    <submittedName>
        <fullName evidence="1">Uncharacterized protein</fullName>
    </submittedName>
</protein>